<organism evidence="2 3">
    <name type="scientific">Araneus ventricosus</name>
    <name type="common">Orbweaver spider</name>
    <name type="synonym">Epeira ventricosa</name>
    <dbReference type="NCBI Taxonomy" id="182803"/>
    <lineage>
        <taxon>Eukaryota</taxon>
        <taxon>Metazoa</taxon>
        <taxon>Ecdysozoa</taxon>
        <taxon>Arthropoda</taxon>
        <taxon>Chelicerata</taxon>
        <taxon>Arachnida</taxon>
        <taxon>Araneae</taxon>
        <taxon>Araneomorphae</taxon>
        <taxon>Entelegynae</taxon>
        <taxon>Araneoidea</taxon>
        <taxon>Araneidae</taxon>
        <taxon>Araneus</taxon>
    </lineage>
</organism>
<feature type="region of interest" description="Disordered" evidence="1">
    <location>
        <begin position="87"/>
        <end position="182"/>
    </location>
</feature>
<reference evidence="2 3" key="1">
    <citation type="journal article" date="2019" name="Sci. Rep.">
        <title>Orb-weaving spider Araneus ventricosus genome elucidates the spidroin gene catalogue.</title>
        <authorList>
            <person name="Kono N."/>
            <person name="Nakamura H."/>
            <person name="Ohtoshi R."/>
            <person name="Moran D.A.P."/>
            <person name="Shinohara A."/>
            <person name="Yoshida Y."/>
            <person name="Fujiwara M."/>
            <person name="Mori M."/>
            <person name="Tomita M."/>
            <person name="Arakawa K."/>
        </authorList>
    </citation>
    <scope>NUCLEOTIDE SEQUENCE [LARGE SCALE GENOMIC DNA]</scope>
</reference>
<protein>
    <submittedName>
        <fullName evidence="2">Uncharacterized protein</fullName>
    </submittedName>
</protein>
<feature type="compositionally biased region" description="Polar residues" evidence="1">
    <location>
        <begin position="156"/>
        <end position="167"/>
    </location>
</feature>
<feature type="compositionally biased region" description="Low complexity" evidence="1">
    <location>
        <begin position="140"/>
        <end position="151"/>
    </location>
</feature>
<dbReference type="EMBL" id="BGPR01000128">
    <property type="protein sequence ID" value="GBL97230.1"/>
    <property type="molecule type" value="Genomic_DNA"/>
</dbReference>
<keyword evidence="3" id="KW-1185">Reference proteome</keyword>
<sequence length="182" mass="19500">MATTLGSENKAPQVNPKVVSSKSKSGRMSLARQRENQHISEHMVSNKLTGNFVKKFGEPASVIPAAERAPLPIPKVDPKITWMAATKEFPDDSDQEIIAGTGLTDTPMPLPAKGTAPLVAVPGPSSASISSGIEEEPMRSDTSSNDVSDSSKFYETESTPQVRTPQGHTFFRCDGIHDPEVP</sequence>
<proteinExistence type="predicted"/>
<dbReference type="Proteomes" id="UP000499080">
    <property type="component" value="Unassembled WGS sequence"/>
</dbReference>
<feature type="region of interest" description="Disordered" evidence="1">
    <location>
        <begin position="1"/>
        <end position="43"/>
    </location>
</feature>
<evidence type="ECO:0000313" key="2">
    <source>
        <dbReference type="EMBL" id="GBL97230.1"/>
    </source>
</evidence>
<dbReference type="AlphaFoldDB" id="A0A4Y2BYE6"/>
<comment type="caution">
    <text evidence="2">The sequence shown here is derived from an EMBL/GenBank/DDBJ whole genome shotgun (WGS) entry which is preliminary data.</text>
</comment>
<evidence type="ECO:0000313" key="3">
    <source>
        <dbReference type="Proteomes" id="UP000499080"/>
    </source>
</evidence>
<evidence type="ECO:0000256" key="1">
    <source>
        <dbReference type="SAM" id="MobiDB-lite"/>
    </source>
</evidence>
<accession>A0A4Y2BYE6</accession>
<name>A0A4Y2BYE6_ARAVE</name>
<feature type="compositionally biased region" description="Basic and acidic residues" evidence="1">
    <location>
        <begin position="32"/>
        <end position="41"/>
    </location>
</feature>
<feature type="compositionally biased region" description="Polar residues" evidence="1">
    <location>
        <begin position="1"/>
        <end position="12"/>
    </location>
</feature>
<gene>
    <name evidence="2" type="ORF">AVEN_84936_1</name>
</gene>
<feature type="compositionally biased region" description="Low complexity" evidence="1">
    <location>
        <begin position="119"/>
        <end position="132"/>
    </location>
</feature>